<organism evidence="1 2">
    <name type="scientific">Larinioides sclopetarius</name>
    <dbReference type="NCBI Taxonomy" id="280406"/>
    <lineage>
        <taxon>Eukaryota</taxon>
        <taxon>Metazoa</taxon>
        <taxon>Ecdysozoa</taxon>
        <taxon>Arthropoda</taxon>
        <taxon>Chelicerata</taxon>
        <taxon>Arachnida</taxon>
        <taxon>Araneae</taxon>
        <taxon>Araneomorphae</taxon>
        <taxon>Entelegynae</taxon>
        <taxon>Araneoidea</taxon>
        <taxon>Araneidae</taxon>
        <taxon>Larinioides</taxon>
    </lineage>
</organism>
<accession>A0AAV2B8Y7</accession>
<dbReference type="EMBL" id="CAXIEN010000291">
    <property type="protein sequence ID" value="CAL1291693.1"/>
    <property type="molecule type" value="Genomic_DNA"/>
</dbReference>
<comment type="caution">
    <text evidence="1">The sequence shown here is derived from an EMBL/GenBank/DDBJ whole genome shotgun (WGS) entry which is preliminary data.</text>
</comment>
<name>A0AAV2B8Y7_9ARAC</name>
<proteinExistence type="predicted"/>
<evidence type="ECO:0000313" key="2">
    <source>
        <dbReference type="Proteomes" id="UP001497382"/>
    </source>
</evidence>
<protein>
    <submittedName>
        <fullName evidence="1">Uncharacterized protein</fullName>
    </submittedName>
</protein>
<evidence type="ECO:0000313" key="1">
    <source>
        <dbReference type="EMBL" id="CAL1291693.1"/>
    </source>
</evidence>
<gene>
    <name evidence="1" type="ORF">LARSCL_LOCUS17232</name>
</gene>
<sequence>MILEENTLLQFYFHRNYTRILNKYFGYETISRVQLVSANLLKDEAGYDVEEPLLFNRRQKEPCASLTGKAGSAGCVVEWKLISKFFNGTIRNFCL</sequence>
<reference evidence="1 2" key="1">
    <citation type="submission" date="2024-04" db="EMBL/GenBank/DDBJ databases">
        <authorList>
            <person name="Rising A."/>
            <person name="Reimegard J."/>
            <person name="Sonavane S."/>
            <person name="Akerstrom W."/>
            <person name="Nylinder S."/>
            <person name="Hedman E."/>
            <person name="Kallberg Y."/>
        </authorList>
    </citation>
    <scope>NUCLEOTIDE SEQUENCE [LARGE SCALE GENOMIC DNA]</scope>
</reference>
<keyword evidence="2" id="KW-1185">Reference proteome</keyword>
<dbReference type="Proteomes" id="UP001497382">
    <property type="component" value="Unassembled WGS sequence"/>
</dbReference>
<dbReference type="AlphaFoldDB" id="A0AAV2B8Y7"/>